<dbReference type="SUPFAM" id="SSF46785">
    <property type="entry name" value="Winged helix' DNA-binding domain"/>
    <property type="match status" value="1"/>
</dbReference>
<dbReference type="GO" id="GO:0035539">
    <property type="term" value="F:8-oxo-7,8-dihydrodeoxyguanosine triphosphate pyrophosphatase activity"/>
    <property type="evidence" value="ECO:0007669"/>
    <property type="project" value="UniProtKB-EC"/>
</dbReference>
<name>A0A846RNW8_9MICC</name>
<dbReference type="SUPFAM" id="SSF55811">
    <property type="entry name" value="Nudix"/>
    <property type="match status" value="1"/>
</dbReference>
<dbReference type="Pfam" id="PF00293">
    <property type="entry name" value="NUDIX"/>
    <property type="match status" value="1"/>
</dbReference>
<dbReference type="InterPro" id="IPR036388">
    <property type="entry name" value="WH-like_DNA-bd_sf"/>
</dbReference>
<dbReference type="Gene3D" id="3.90.79.10">
    <property type="entry name" value="Nucleoside Triphosphate Pyrophosphohydrolase"/>
    <property type="match status" value="1"/>
</dbReference>
<proteinExistence type="predicted"/>
<dbReference type="AlphaFoldDB" id="A0A846RNW8"/>
<dbReference type="PANTHER" id="PTHR43736">
    <property type="entry name" value="ADP-RIBOSE PYROPHOSPHATASE"/>
    <property type="match status" value="1"/>
</dbReference>
<dbReference type="PROSITE" id="PS51462">
    <property type="entry name" value="NUDIX"/>
    <property type="match status" value="1"/>
</dbReference>
<dbReference type="Pfam" id="PF21906">
    <property type="entry name" value="WHD_NrtR"/>
    <property type="match status" value="1"/>
</dbReference>
<dbReference type="EC" id="3.6.1.55" evidence="3"/>
<dbReference type="Proteomes" id="UP000547458">
    <property type="component" value="Unassembled WGS sequence"/>
</dbReference>
<accession>A0A846RNW8</accession>
<protein>
    <submittedName>
        <fullName evidence="3">8-oxo-dGTP diphosphatase</fullName>
        <ecNumber evidence="3">3.6.1.55</ecNumber>
    </submittedName>
</protein>
<evidence type="ECO:0000313" key="3">
    <source>
        <dbReference type="EMBL" id="NJC22769.1"/>
    </source>
</evidence>
<dbReference type="InterPro" id="IPR036390">
    <property type="entry name" value="WH_DNA-bd_sf"/>
</dbReference>
<sequence>MVRPDSANVSERSEQPPSLAISTVIFALRPSESSGRPTLWLPLVRRIRQPYLGQWALPGGPLAHSESLQDAAARNLLDTTGLAPKYLEQLYAFGGLHRSVGHRLVSIVYWALVQPDEAELTRESTNVQWFRADRLEALAFDHNEIVDYALWRLRNKMEYGSIAYHFLGERFTLAQVREVYEAVLDRQLDPANFRRQLRSAPHIQETDEYLQGTRHRPPRLYRYTGPAPLYGANQQSKQPAEGLNESELRRVP</sequence>
<dbReference type="PANTHER" id="PTHR43736:SF4">
    <property type="entry name" value="SLR1690 PROTEIN"/>
    <property type="match status" value="1"/>
</dbReference>
<feature type="domain" description="Nudix hydrolase" evidence="2">
    <location>
        <begin position="16"/>
        <end position="154"/>
    </location>
</feature>
<dbReference type="RefSeq" id="WP_167993554.1">
    <property type="nucleotide sequence ID" value="NZ_JAATJL010000001.1"/>
</dbReference>
<dbReference type="Gene3D" id="1.10.10.10">
    <property type="entry name" value="Winged helix-like DNA-binding domain superfamily/Winged helix DNA-binding domain"/>
    <property type="match status" value="1"/>
</dbReference>
<dbReference type="EMBL" id="JAATJL010000001">
    <property type="protein sequence ID" value="NJC22769.1"/>
    <property type="molecule type" value="Genomic_DNA"/>
</dbReference>
<gene>
    <name evidence="3" type="ORF">BJ994_001845</name>
</gene>
<dbReference type="CDD" id="cd18873">
    <property type="entry name" value="NUDIX_NadM_like"/>
    <property type="match status" value="1"/>
</dbReference>
<comment type="caution">
    <text evidence="3">The sequence shown here is derived from an EMBL/GenBank/DDBJ whole genome shotgun (WGS) entry which is preliminary data.</text>
</comment>
<organism evidence="3 4">
    <name type="scientific">Arthrobacter pigmenti</name>
    <dbReference type="NCBI Taxonomy" id="271432"/>
    <lineage>
        <taxon>Bacteria</taxon>
        <taxon>Bacillati</taxon>
        <taxon>Actinomycetota</taxon>
        <taxon>Actinomycetes</taxon>
        <taxon>Micrococcales</taxon>
        <taxon>Micrococcaceae</taxon>
        <taxon>Arthrobacter</taxon>
    </lineage>
</organism>
<dbReference type="InterPro" id="IPR054105">
    <property type="entry name" value="WHD_NrtR"/>
</dbReference>
<evidence type="ECO:0000259" key="2">
    <source>
        <dbReference type="PROSITE" id="PS51462"/>
    </source>
</evidence>
<dbReference type="InterPro" id="IPR000086">
    <property type="entry name" value="NUDIX_hydrolase_dom"/>
</dbReference>
<reference evidence="3 4" key="1">
    <citation type="submission" date="2020-03" db="EMBL/GenBank/DDBJ databases">
        <title>Sequencing the genomes of 1000 actinobacteria strains.</title>
        <authorList>
            <person name="Klenk H.-P."/>
        </authorList>
    </citation>
    <scope>NUCLEOTIDE SEQUENCE [LARGE SCALE GENOMIC DNA]</scope>
    <source>
        <strain evidence="3 4">DSM 16403</strain>
    </source>
</reference>
<keyword evidence="3" id="KW-0378">Hydrolase</keyword>
<feature type="region of interest" description="Disordered" evidence="1">
    <location>
        <begin position="204"/>
        <end position="252"/>
    </location>
</feature>
<keyword evidence="4" id="KW-1185">Reference proteome</keyword>
<dbReference type="InterPro" id="IPR015797">
    <property type="entry name" value="NUDIX_hydrolase-like_dom_sf"/>
</dbReference>
<evidence type="ECO:0000313" key="4">
    <source>
        <dbReference type="Proteomes" id="UP000547458"/>
    </source>
</evidence>
<evidence type="ECO:0000256" key="1">
    <source>
        <dbReference type="SAM" id="MobiDB-lite"/>
    </source>
</evidence>